<evidence type="ECO:0000313" key="2">
    <source>
        <dbReference type="EMBL" id="KOG47129.1"/>
    </source>
</evidence>
<dbReference type="PATRIC" id="fig|1961.12.peg.5550"/>
<evidence type="ECO:0000313" key="3">
    <source>
        <dbReference type="Proteomes" id="UP000037084"/>
    </source>
</evidence>
<accession>A0A0L8MA09</accession>
<dbReference type="GO" id="GO:0005975">
    <property type="term" value="P:carbohydrate metabolic process"/>
    <property type="evidence" value="ECO:0007669"/>
    <property type="project" value="UniProtKB-ARBA"/>
</dbReference>
<dbReference type="Gene3D" id="2.60.40.10">
    <property type="entry name" value="Immunoglobulins"/>
    <property type="match status" value="1"/>
</dbReference>
<dbReference type="OrthoDB" id="6546405at2"/>
<dbReference type="EMBL" id="LGUV01000342">
    <property type="protein sequence ID" value="KOG47129.1"/>
    <property type="molecule type" value="Genomic_DNA"/>
</dbReference>
<dbReference type="Proteomes" id="UP000037084">
    <property type="component" value="Unassembled WGS sequence"/>
</dbReference>
<organism evidence="2 3">
    <name type="scientific">Streptomyces virginiae</name>
    <name type="common">Streptomyces cinnamonensis</name>
    <dbReference type="NCBI Taxonomy" id="1961"/>
    <lineage>
        <taxon>Bacteria</taxon>
        <taxon>Bacillati</taxon>
        <taxon>Actinomycetota</taxon>
        <taxon>Actinomycetes</taxon>
        <taxon>Kitasatosporales</taxon>
        <taxon>Streptomycetaceae</taxon>
        <taxon>Streptomyces</taxon>
    </lineage>
</organism>
<dbReference type="InterPro" id="IPR013783">
    <property type="entry name" value="Ig-like_fold"/>
</dbReference>
<reference evidence="3" key="1">
    <citation type="submission" date="2015-07" db="EMBL/GenBank/DDBJ databases">
        <authorList>
            <consortium name="Consortium for Microbial Forensics and Genomics (microFORGE)"/>
            <person name="Knight B.M."/>
            <person name="Roberts D.P."/>
            <person name="Lin D."/>
            <person name="Hari K."/>
            <person name="Fletcher J."/>
            <person name="Melcher U."/>
            <person name="Blagden T."/>
            <person name="Winegar R.A."/>
        </authorList>
    </citation>
    <scope>NUCLEOTIDE SEQUENCE [LARGE SCALE GENOMIC DNA]</scope>
    <source>
        <strain evidence="3">NRRL B-1447</strain>
    </source>
</reference>
<evidence type="ECO:0008006" key="4">
    <source>
        <dbReference type="Google" id="ProtNLM"/>
    </source>
</evidence>
<dbReference type="InterPro" id="IPR029058">
    <property type="entry name" value="AB_hydrolase_fold"/>
</dbReference>
<dbReference type="AlphaFoldDB" id="A0A0L8MA09"/>
<dbReference type="SUPFAM" id="SSF53474">
    <property type="entry name" value="alpha/beta-Hydrolases"/>
    <property type="match status" value="1"/>
</dbReference>
<feature type="region of interest" description="Disordered" evidence="1">
    <location>
        <begin position="388"/>
        <end position="414"/>
    </location>
</feature>
<dbReference type="RefSeq" id="WP_053174036.1">
    <property type="nucleotide sequence ID" value="NZ_LGUV01000342.1"/>
</dbReference>
<evidence type="ECO:0000256" key="1">
    <source>
        <dbReference type="SAM" id="MobiDB-lite"/>
    </source>
</evidence>
<protein>
    <recommendedName>
        <fullName evidence="4">Bacterial Ig-like domain-containing protein</fullName>
    </recommendedName>
</protein>
<gene>
    <name evidence="2" type="ORF">ADK75_24745</name>
</gene>
<proteinExistence type="predicted"/>
<comment type="caution">
    <text evidence="2">The sequence shown here is derived from an EMBL/GenBank/DDBJ whole genome shotgun (WGS) entry which is preliminary data.</text>
</comment>
<name>A0A0L8MA09_STRVG</name>
<sequence length="524" mass="55566">MSEAAQKARRVFTGVESSGPVPIEYRFSHAKNGNRHLVVAFANHAVPGEYGGSGGPLHDLRANVLWVRDLFDGENSHYLCNGLDFALDESVAGLISRVMNALSLTPDDCTLFGTSKGAGAALYFGLKYGFKNIVAAMPRFLTGTYVGQDMQSAARVAPGEGAPSNLPTLDSVLPDVVRGGVRRPANVYLVSSPRDEHYARQVEPLLGLFQGYENFNFVYNESPLIPPHGRVPLRNLPAVTGLLDLLVDGISPRIGMVRNGHEQPGRNTSAIDAYLSDTSQVKGDSFPRPVVLAPAENTQAPRNAIRFVGTAPRGAVRVSVWEDGKYQGAAPVGADGSWTWQRETPWSRGRHVVRLFAADANNYHSKRTEVIFTALEVSAAHEAAQAQAQAQAQAPAQAPARARTAAAASAPAGTPAGVRPVALTVTAPSAQQQVPGPAVVFMGYAPGAVRVEFRKDGTGLGAAPVMADGSWSWDAGWAWPQGGHFVEAVAVDAMGNAAAWTTAAFTVMNAYTAPAQGAYINARY</sequence>